<dbReference type="AlphaFoldDB" id="A0A9Q3EVJ9"/>
<name>A0A9Q3EVJ9_9BASI</name>
<accession>A0A9Q3EVJ9</accession>
<gene>
    <name evidence="1" type="ORF">O181_065553</name>
</gene>
<evidence type="ECO:0000313" key="1">
    <source>
        <dbReference type="EMBL" id="MBW0525838.1"/>
    </source>
</evidence>
<protein>
    <submittedName>
        <fullName evidence="1">Uncharacterized protein</fullName>
    </submittedName>
</protein>
<reference evidence="1" key="1">
    <citation type="submission" date="2021-03" db="EMBL/GenBank/DDBJ databases">
        <title>Draft genome sequence of rust myrtle Austropuccinia psidii MF-1, a brazilian biotype.</title>
        <authorList>
            <person name="Quecine M.C."/>
            <person name="Pachon D.M.R."/>
            <person name="Bonatelli M.L."/>
            <person name="Correr F.H."/>
            <person name="Franceschini L.M."/>
            <person name="Leite T.F."/>
            <person name="Margarido G.R.A."/>
            <person name="Almeida C.A."/>
            <person name="Ferrarezi J.A."/>
            <person name="Labate C.A."/>
        </authorList>
    </citation>
    <scope>NUCLEOTIDE SEQUENCE</scope>
    <source>
        <strain evidence="1">MF-1</strain>
    </source>
</reference>
<evidence type="ECO:0000313" key="2">
    <source>
        <dbReference type="Proteomes" id="UP000765509"/>
    </source>
</evidence>
<proteinExistence type="predicted"/>
<comment type="caution">
    <text evidence="1">The sequence shown here is derived from an EMBL/GenBank/DDBJ whole genome shotgun (WGS) entry which is preliminary data.</text>
</comment>
<dbReference type="EMBL" id="AVOT02032110">
    <property type="protein sequence ID" value="MBW0525838.1"/>
    <property type="molecule type" value="Genomic_DNA"/>
</dbReference>
<dbReference type="Proteomes" id="UP000765509">
    <property type="component" value="Unassembled WGS sequence"/>
</dbReference>
<organism evidence="1 2">
    <name type="scientific">Austropuccinia psidii MF-1</name>
    <dbReference type="NCBI Taxonomy" id="1389203"/>
    <lineage>
        <taxon>Eukaryota</taxon>
        <taxon>Fungi</taxon>
        <taxon>Dikarya</taxon>
        <taxon>Basidiomycota</taxon>
        <taxon>Pucciniomycotina</taxon>
        <taxon>Pucciniomycetes</taxon>
        <taxon>Pucciniales</taxon>
        <taxon>Sphaerophragmiaceae</taxon>
        <taxon>Austropuccinia</taxon>
    </lineage>
</organism>
<sequence>MWDLNQSCINTTNGNCKFNNKQMKNGEIQLYFIKEVIPSSAIQLQYAASSDILADFLTKSVIKENLLRALTNLHILRLAVRGDVEYSDSKHPRIHASTEVTLHGLKTNPQDINHLLK</sequence>
<keyword evidence="2" id="KW-1185">Reference proteome</keyword>